<sequence length="191" mass="21161">MEKAMSTSYHYKTTSPAVLEAVLAWDEKLKAFHGQREALTKIFGGPGSPMYSGNDKYVGGVKISASRDLDVHWCRPDDHGYRSLRTAAKIPKGTAKEARPAIKAEHDRLKALWLEHCPARISGDDTWKAIGLDWGTIWLSGGVFFELEGTVYLHLGFKLSDDGDQVEGAMEIMASELEAARQQVLQQRKAA</sequence>
<evidence type="ECO:0000313" key="2">
    <source>
        <dbReference type="Proteomes" id="UP000516786"/>
    </source>
</evidence>
<accession>A0ABD7BI29</accession>
<proteinExistence type="predicted"/>
<name>A0ABD7BI29_PSEPU</name>
<organism evidence="1 2">
    <name type="scientific">Pseudomonas putida</name>
    <name type="common">Arthrobacter siderocapsulatus</name>
    <dbReference type="NCBI Taxonomy" id="303"/>
    <lineage>
        <taxon>Bacteria</taxon>
        <taxon>Pseudomonadati</taxon>
        <taxon>Pseudomonadota</taxon>
        <taxon>Gammaproteobacteria</taxon>
        <taxon>Pseudomonadales</taxon>
        <taxon>Pseudomonadaceae</taxon>
        <taxon>Pseudomonas</taxon>
    </lineage>
</organism>
<dbReference type="AlphaFoldDB" id="A0ABD7BI29"/>
<reference evidence="1 2" key="1">
    <citation type="submission" date="2020-09" db="EMBL/GenBank/DDBJ databases">
        <title>Co-existence of a novel multidrug-resistance efflux pump with carbapenem resistance gene blaVIM-2 in one megaplasmid in Pseudomonas putida.</title>
        <authorList>
            <person name="Peng K."/>
            <person name="Li R."/>
        </authorList>
    </citation>
    <scope>NUCLEOTIDE SEQUENCE [LARGE SCALE GENOMIC DNA]</scope>
    <source>
        <strain evidence="1 2">ZXPA-20</strain>
    </source>
</reference>
<dbReference type="Proteomes" id="UP000516786">
    <property type="component" value="Chromosome"/>
</dbReference>
<evidence type="ECO:0000313" key="1">
    <source>
        <dbReference type="EMBL" id="QOD00321.1"/>
    </source>
</evidence>
<dbReference type="EMBL" id="CP061723">
    <property type="protein sequence ID" value="QOD00321.1"/>
    <property type="molecule type" value="Genomic_DNA"/>
</dbReference>
<protein>
    <submittedName>
        <fullName evidence="1">Uncharacterized protein</fullName>
    </submittedName>
</protein>
<gene>
    <name evidence="1" type="ORF">ID616_11790</name>
</gene>